<proteinExistence type="predicted"/>
<dbReference type="AlphaFoldDB" id="A0A0H2R4N7"/>
<protein>
    <submittedName>
        <fullName evidence="1">Uncharacterized protein</fullName>
    </submittedName>
</protein>
<organism evidence="1 2">
    <name type="scientific">Schizopora paradoxa</name>
    <dbReference type="NCBI Taxonomy" id="27342"/>
    <lineage>
        <taxon>Eukaryota</taxon>
        <taxon>Fungi</taxon>
        <taxon>Dikarya</taxon>
        <taxon>Basidiomycota</taxon>
        <taxon>Agaricomycotina</taxon>
        <taxon>Agaricomycetes</taxon>
        <taxon>Hymenochaetales</taxon>
        <taxon>Schizoporaceae</taxon>
        <taxon>Schizopora</taxon>
    </lineage>
</organism>
<dbReference type="EMBL" id="KQ086179">
    <property type="protein sequence ID" value="KLO06809.1"/>
    <property type="molecule type" value="Genomic_DNA"/>
</dbReference>
<keyword evidence="2" id="KW-1185">Reference proteome</keyword>
<evidence type="ECO:0000313" key="2">
    <source>
        <dbReference type="Proteomes" id="UP000053477"/>
    </source>
</evidence>
<reference evidence="1 2" key="1">
    <citation type="submission" date="2015-04" db="EMBL/GenBank/DDBJ databases">
        <title>Complete genome sequence of Schizopora paradoxa KUC8140, a cosmopolitan wood degrader in East Asia.</title>
        <authorList>
            <consortium name="DOE Joint Genome Institute"/>
            <person name="Min B."/>
            <person name="Park H."/>
            <person name="Jang Y."/>
            <person name="Kim J.-J."/>
            <person name="Kim K.H."/>
            <person name="Pangilinan J."/>
            <person name="Lipzen A."/>
            <person name="Riley R."/>
            <person name="Grigoriev I.V."/>
            <person name="Spatafora J.W."/>
            <person name="Choi I.-G."/>
        </authorList>
    </citation>
    <scope>NUCLEOTIDE SEQUENCE [LARGE SCALE GENOMIC DNA]</scope>
    <source>
        <strain evidence="1 2">KUC8140</strain>
    </source>
</reference>
<evidence type="ECO:0000313" key="1">
    <source>
        <dbReference type="EMBL" id="KLO06809.1"/>
    </source>
</evidence>
<dbReference type="Proteomes" id="UP000053477">
    <property type="component" value="Unassembled WGS sequence"/>
</dbReference>
<gene>
    <name evidence="1" type="ORF">SCHPADRAFT_945775</name>
</gene>
<dbReference type="InParanoid" id="A0A0H2R4N7"/>
<accession>A0A0H2R4N7</accession>
<sequence length="520" mass="59261">MIKICSFVAVRPHWSSVSCAVYVNPDVPVKKACHEDSPMFHGEYKPFFKFTDDNEQSVEVVTDLSVPDHFSNFHTRVSPVYPLSDADSDRGSPVPVPQSYLDILQTPDSPGSVISDAPSAPPTSKSTLVLEFGGQATPGFGTWGKLVATHLESLHDSTTFTSIDELGVVSDPKDHRDNALVYILVGYPSEPNEDHANCRFRLDHLLSKCADFKIYFDNIFVFMHASFDDEGLPIAFKRKGIQEYFEAIFTAQLLELFKKHKTHAFFSHAKGESFSDWDAYTTFFTHCTSVFDHTFFLPGDTIPKMQLAHPFILRVVSFLRDHCTSSSFTSLELGEAMWTLLDSAGYMAVLRWFCFIGTFRAPRFRKQRELRKYVYLPMWAERPIPVDDYVFLEEGALGVARHDLDPSCFTPLSMCPVCNKRPKWKQVEGPTVNKVVSRITFFQPFDITWFQCSLCGEMVQCHKPADLLLEMKCWYFEGFSRVPKVEGPGQWAVYSPFRDEDLKEMLEEMPIYKKVSGSDK</sequence>
<name>A0A0H2R4N7_9AGAM</name>